<keyword evidence="1" id="KW-0805">Transcription regulation</keyword>
<dbReference type="AlphaFoldDB" id="A0A5K0WWX5"/>
<feature type="compositionally biased region" description="Polar residues" evidence="4">
    <location>
        <begin position="81"/>
        <end position="92"/>
    </location>
</feature>
<feature type="region of interest" description="Leucine repeat II (LRII)" evidence="3">
    <location>
        <begin position="279"/>
        <end position="311"/>
    </location>
</feature>
<evidence type="ECO:0000256" key="4">
    <source>
        <dbReference type="SAM" id="MobiDB-lite"/>
    </source>
</evidence>
<evidence type="ECO:0000256" key="2">
    <source>
        <dbReference type="ARBA" id="ARBA00023163"/>
    </source>
</evidence>
<dbReference type="Pfam" id="PF03514">
    <property type="entry name" value="GRAS"/>
    <property type="match status" value="1"/>
</dbReference>
<dbReference type="OMA" id="WCERMRG"/>
<dbReference type="GO" id="GO:2000032">
    <property type="term" value="P:regulation of secondary shoot formation"/>
    <property type="evidence" value="ECO:0007669"/>
    <property type="project" value="EnsemblPlants"/>
</dbReference>
<dbReference type="PROSITE" id="PS50985">
    <property type="entry name" value="GRAS"/>
    <property type="match status" value="1"/>
</dbReference>
<dbReference type="InterPro" id="IPR005202">
    <property type="entry name" value="TF_GRAS"/>
</dbReference>
<gene>
    <name evidence="5" type="ORF">NYM_LOCUS4742</name>
</gene>
<keyword evidence="2" id="KW-0804">Transcription</keyword>
<dbReference type="PANTHER" id="PTHR31636">
    <property type="entry name" value="OSJNBA0084A10.13 PROTEIN-RELATED"/>
    <property type="match status" value="1"/>
</dbReference>
<organism evidence="5">
    <name type="scientific">Nymphaea colorata</name>
    <name type="common">pocket water lily</name>
    <dbReference type="NCBI Taxonomy" id="210225"/>
    <lineage>
        <taxon>Eukaryota</taxon>
        <taxon>Viridiplantae</taxon>
        <taxon>Streptophyta</taxon>
        <taxon>Embryophyta</taxon>
        <taxon>Tracheophyta</taxon>
        <taxon>Spermatophyta</taxon>
        <taxon>Magnoliopsida</taxon>
        <taxon>Nymphaeales</taxon>
        <taxon>Nymphaeaceae</taxon>
        <taxon>Nymphaea</taxon>
    </lineage>
</organism>
<dbReference type="OrthoDB" id="1908565at2759"/>
<comment type="similarity">
    <text evidence="3">Belongs to the GRAS family.</text>
</comment>
<accession>A0A5K0WWX5</accession>
<protein>
    <submittedName>
        <fullName evidence="5">Uncharacterized protein</fullName>
    </submittedName>
</protein>
<name>A0A5K0WWX5_9MAGN</name>
<evidence type="ECO:0000256" key="1">
    <source>
        <dbReference type="ARBA" id="ARBA00023015"/>
    </source>
</evidence>
<dbReference type="GO" id="GO:0042446">
    <property type="term" value="P:hormone biosynthetic process"/>
    <property type="evidence" value="ECO:0007669"/>
    <property type="project" value="EnsemblPlants"/>
</dbReference>
<evidence type="ECO:0000256" key="3">
    <source>
        <dbReference type="PROSITE-ProRule" id="PRU01191"/>
    </source>
</evidence>
<dbReference type="EMBL" id="LR721775">
    <property type="protein sequence ID" value="VVV57852.1"/>
    <property type="molecule type" value="Genomic_DNA"/>
</dbReference>
<proteinExistence type="inferred from homology"/>
<dbReference type="Gramene" id="NC10G0162870.1">
    <property type="protein sequence ID" value="NC10G0162870.1:cds"/>
    <property type="gene ID" value="NC10G0162870"/>
</dbReference>
<comment type="caution">
    <text evidence="3">Lacks conserved residue(s) required for the propagation of feature annotation.</text>
</comment>
<feature type="region of interest" description="SAW" evidence="3">
    <location>
        <begin position="409"/>
        <end position="481"/>
    </location>
</feature>
<feature type="region of interest" description="Disordered" evidence="4">
    <location>
        <begin position="64"/>
        <end position="106"/>
    </location>
</feature>
<evidence type="ECO:0000313" key="5">
    <source>
        <dbReference type="EMBL" id="VVV57852.1"/>
    </source>
</evidence>
<reference evidence="5" key="1">
    <citation type="submission" date="2019-09" db="EMBL/GenBank/DDBJ databases">
        <authorList>
            <person name="Zhang L."/>
        </authorList>
    </citation>
    <scope>NUCLEOTIDE SEQUENCE</scope>
</reference>
<sequence>MSSKEVSPEARSDLFSEWLDAIEFDPVDDLLWPPFSNSYSPESWTPLCCDQPVQAVAVAGFSDEDEDIVPPAKQSRKDGSAYSTSARLSSNAPRRKGSAQLSSSSARKESRWAERLLNLCATAIEERNVARVQHQFYVLRELSSETRDVNHRLAAHGLQALTRKLAGASSASLRSPFAGADPRFFHHALVIFHELSPWFTIAYTLANVTLLETFRSATVSDAADRTVHLIDIGISHGIQWPTLLEAFACEPRGPPSLVRLTVVADVAGAPFAAGPTDNDFPTRLKRFAKSVNVSLEVNIVQGELGKLTAGDLGVREEERVAICFQFRLHQLGKERKRILGFLRNLSPEIVVLSDNDVDYRSSVGMAARFGRKAELFRQFLDSTSVEFKGKKYCEERLAVERQAGMAVLSCEDQGNDQREGRWWEVGMEEVGFVRVALNERVLEAGRALLKKHDGNWGMKVEEGCASLSWKGQPVTFCSLWKPATLNT</sequence>